<name>A0A090GS61_MESPL</name>
<sequence length="116" mass="12365">MRPSAGPAASDPASPILILVRKPSRPTSGNPPAQHSAFNKVANHVAKLRTMKIVAELLTALDETMRTVKGHLAEMDTEQLNALVGLLAPRPSIGSAEMVLTILALREIEARNPVKS</sequence>
<evidence type="ECO:0000313" key="2">
    <source>
        <dbReference type="Proteomes" id="UP000046122"/>
    </source>
</evidence>
<protein>
    <submittedName>
        <fullName evidence="1">Uncharacterized protein</fullName>
    </submittedName>
</protein>
<reference evidence="1 2" key="1">
    <citation type="submission" date="2014-08" db="EMBL/GenBank/DDBJ databases">
        <authorList>
            <person name="Moulin Lionel"/>
        </authorList>
    </citation>
    <scope>NUCLEOTIDE SEQUENCE [LARGE SCALE GENOMIC DNA]</scope>
</reference>
<dbReference type="EMBL" id="CCNE01000001">
    <property type="protein sequence ID" value="CDX48857.1"/>
    <property type="molecule type" value="Genomic_DNA"/>
</dbReference>
<dbReference type="AlphaFoldDB" id="A0A090GS61"/>
<proteinExistence type="predicted"/>
<evidence type="ECO:0000313" key="1">
    <source>
        <dbReference type="EMBL" id="CDX48857.1"/>
    </source>
</evidence>
<gene>
    <name evidence="1" type="ORF">MPL3365_10070</name>
</gene>
<organism evidence="1 2">
    <name type="scientific">Mesorhizobium plurifarium</name>
    <dbReference type="NCBI Taxonomy" id="69974"/>
    <lineage>
        <taxon>Bacteria</taxon>
        <taxon>Pseudomonadati</taxon>
        <taxon>Pseudomonadota</taxon>
        <taxon>Alphaproteobacteria</taxon>
        <taxon>Hyphomicrobiales</taxon>
        <taxon>Phyllobacteriaceae</taxon>
        <taxon>Mesorhizobium</taxon>
    </lineage>
</organism>
<accession>A0A090GS61</accession>
<dbReference type="Proteomes" id="UP000046122">
    <property type="component" value="Unassembled WGS sequence"/>
</dbReference>